<gene>
    <name evidence="8" type="ORF">CONCODRAFT_87036</name>
</gene>
<feature type="region of interest" description="Disordered" evidence="6">
    <location>
        <begin position="17"/>
        <end position="43"/>
    </location>
</feature>
<feature type="domain" description="RRM" evidence="7">
    <location>
        <begin position="49"/>
        <end position="127"/>
    </location>
</feature>
<feature type="domain" description="RRM" evidence="7">
    <location>
        <begin position="420"/>
        <end position="524"/>
    </location>
</feature>
<evidence type="ECO:0000256" key="3">
    <source>
        <dbReference type="ARBA" id="ARBA00022884"/>
    </source>
</evidence>
<feature type="compositionally biased region" description="Basic and acidic residues" evidence="6">
    <location>
        <begin position="752"/>
        <end position="774"/>
    </location>
</feature>
<feature type="compositionally biased region" description="Basic and acidic residues" evidence="6">
    <location>
        <begin position="17"/>
        <end position="26"/>
    </location>
</feature>
<reference evidence="8 9" key="1">
    <citation type="journal article" date="2015" name="Genome Biol. Evol.">
        <title>Phylogenomic analyses indicate that early fungi evolved digesting cell walls of algal ancestors of land plants.</title>
        <authorList>
            <person name="Chang Y."/>
            <person name="Wang S."/>
            <person name="Sekimoto S."/>
            <person name="Aerts A.L."/>
            <person name="Choi C."/>
            <person name="Clum A."/>
            <person name="LaButti K.M."/>
            <person name="Lindquist E.A."/>
            <person name="Yee Ngan C."/>
            <person name="Ohm R.A."/>
            <person name="Salamov A.A."/>
            <person name="Grigoriev I.V."/>
            <person name="Spatafora J.W."/>
            <person name="Berbee M.L."/>
        </authorList>
    </citation>
    <scope>NUCLEOTIDE SEQUENCE [LARGE SCALE GENOMIC DNA]</scope>
    <source>
        <strain evidence="8 9">NRRL 28638</strain>
    </source>
</reference>
<dbReference type="PROSITE" id="PS50102">
    <property type="entry name" value="RRM"/>
    <property type="match status" value="4"/>
</dbReference>
<comment type="subcellular location">
    <subcellularLocation>
        <location evidence="1">Nucleus</location>
    </subcellularLocation>
</comment>
<dbReference type="Gene3D" id="3.30.70.330">
    <property type="match status" value="5"/>
</dbReference>
<keyword evidence="4" id="KW-0539">Nucleus</keyword>
<dbReference type="EMBL" id="KQ964644">
    <property type="protein sequence ID" value="KXN67325.1"/>
    <property type="molecule type" value="Genomic_DNA"/>
</dbReference>
<feature type="region of interest" description="Disordered" evidence="6">
    <location>
        <begin position="733"/>
        <end position="774"/>
    </location>
</feature>
<evidence type="ECO:0000256" key="6">
    <source>
        <dbReference type="SAM" id="MobiDB-lite"/>
    </source>
</evidence>
<dbReference type="STRING" id="796925.A0A137NWV8"/>
<feature type="region of interest" description="Disordered" evidence="6">
    <location>
        <begin position="353"/>
        <end position="419"/>
    </location>
</feature>
<dbReference type="InterPro" id="IPR051945">
    <property type="entry name" value="RRM_MRD1_RNA_proc_ribogen"/>
</dbReference>
<accession>A0A137NWV8</accession>
<dbReference type="InterPro" id="IPR035979">
    <property type="entry name" value="RBD_domain_sf"/>
</dbReference>
<feature type="region of interest" description="Disordered" evidence="6">
    <location>
        <begin position="620"/>
        <end position="641"/>
    </location>
</feature>
<proteinExistence type="predicted"/>
<sequence length="774" mass="88543">MSKHEVEDNELFTIDEVGDHGVKQEETTTEVKPTKKTKKEKEEEIRSHKTLFVRNVPQTAKDAEFEEFFQKFGPLKACFLVRKPTDKLCKGFGFVNFSMKEDAEKAIESCKKEEFLGKILKLEWAIKKSIDDKNSAKEKEGIPLKKKSTRGQQKSDLNILDRTVAITNLSNSTGRPQLVSFLEEHGHSAQELQYKGGRGLAIATFETVEIAQIVVSSLQNQVLQKNKLEIQFLAQLITKTKFNRLILRNLPFQLSEPELSKLGNGIGAVVECKIQRHSETNKPLGFGFLQFLTKEQSEAAIDQLNNKELYGRKITINWCSGKDFQVREENQHVDIKEEADEDELENYGQNAKMFEDNQSDEALTSDESSSEGEDEDEDEEEENDEDKENDDENNEVEGSDNDMEVDDEEEETAKPDEPNTTLFVRNILFETTEQDLFDHFTEFGPVKYARIVMDQTGRSRGTGFVKFYRTKDAKKVLDESIATKATMPGTAPTTKSVLKPELPQSQSSMLMLQDRLLDVILAVDKEEATKLTAPNKNKDKKNLYLLKEGVVFPKTPEAKGLPEIEITKRLQSHDLRKRQLEKNPSLFVSKTRLAIRNMPYDWTDKELRTLAREAVPNFKREAKEGKREDLTKQEKAEGWDQKPKLKQVKVEVDKSQVNATTNKPKSKGFGFVEFEQHSHALAALRYLNCNPNVQGLNKDAKEAKKSQESKGRNNRRLLLVEFSVENKLVLKKRDDRKRKLETIQKNNANNKTAKDAKKDDAPLQKTKENKASRW</sequence>
<protein>
    <submittedName>
        <fullName evidence="8">RNA-binding domain-containing protein</fullName>
    </submittedName>
</protein>
<feature type="domain" description="RRM" evidence="7">
    <location>
        <begin position="243"/>
        <end position="321"/>
    </location>
</feature>
<dbReference type="OMA" id="FTHRHAL"/>
<dbReference type="PANTHER" id="PTHR48039:SF5">
    <property type="entry name" value="RNA-BINDING PROTEIN 28"/>
    <property type="match status" value="1"/>
</dbReference>
<dbReference type="PANTHER" id="PTHR48039">
    <property type="entry name" value="RNA-BINDING MOTIF PROTEIN 14B"/>
    <property type="match status" value="1"/>
</dbReference>
<evidence type="ECO:0000256" key="4">
    <source>
        <dbReference type="ARBA" id="ARBA00023242"/>
    </source>
</evidence>
<dbReference type="GO" id="GO:0003729">
    <property type="term" value="F:mRNA binding"/>
    <property type="evidence" value="ECO:0007669"/>
    <property type="project" value="TreeGrafter"/>
</dbReference>
<dbReference type="InterPro" id="IPR000504">
    <property type="entry name" value="RRM_dom"/>
</dbReference>
<dbReference type="InterPro" id="IPR012677">
    <property type="entry name" value="Nucleotide-bd_a/b_plait_sf"/>
</dbReference>
<name>A0A137NWV8_CONC2</name>
<keyword evidence="9" id="KW-1185">Reference proteome</keyword>
<dbReference type="AlphaFoldDB" id="A0A137NWV8"/>
<evidence type="ECO:0000313" key="9">
    <source>
        <dbReference type="Proteomes" id="UP000070444"/>
    </source>
</evidence>
<organism evidence="8 9">
    <name type="scientific">Conidiobolus coronatus (strain ATCC 28846 / CBS 209.66 / NRRL 28638)</name>
    <name type="common">Delacroixia coronata</name>
    <dbReference type="NCBI Taxonomy" id="796925"/>
    <lineage>
        <taxon>Eukaryota</taxon>
        <taxon>Fungi</taxon>
        <taxon>Fungi incertae sedis</taxon>
        <taxon>Zoopagomycota</taxon>
        <taxon>Entomophthoromycotina</taxon>
        <taxon>Entomophthoromycetes</taxon>
        <taxon>Entomophthorales</taxon>
        <taxon>Ancylistaceae</taxon>
        <taxon>Conidiobolus</taxon>
    </lineage>
</organism>
<evidence type="ECO:0000259" key="7">
    <source>
        <dbReference type="PROSITE" id="PS50102"/>
    </source>
</evidence>
<evidence type="ECO:0000256" key="2">
    <source>
        <dbReference type="ARBA" id="ARBA00022737"/>
    </source>
</evidence>
<feature type="domain" description="RRM" evidence="7">
    <location>
        <begin position="591"/>
        <end position="725"/>
    </location>
</feature>
<feature type="compositionally biased region" description="Basic and acidic residues" evidence="6">
    <location>
        <begin position="733"/>
        <end position="742"/>
    </location>
</feature>
<keyword evidence="3 5" id="KW-0694">RNA-binding</keyword>
<keyword evidence="2" id="KW-0677">Repeat</keyword>
<evidence type="ECO:0000256" key="1">
    <source>
        <dbReference type="ARBA" id="ARBA00004123"/>
    </source>
</evidence>
<feature type="compositionally biased region" description="Acidic residues" evidence="6">
    <location>
        <begin position="368"/>
        <end position="411"/>
    </location>
</feature>
<evidence type="ECO:0000313" key="8">
    <source>
        <dbReference type="EMBL" id="KXN67325.1"/>
    </source>
</evidence>
<dbReference type="Pfam" id="PF00076">
    <property type="entry name" value="RRM_1"/>
    <property type="match status" value="3"/>
</dbReference>
<dbReference type="OrthoDB" id="267048at2759"/>
<dbReference type="SUPFAM" id="SSF54928">
    <property type="entry name" value="RNA-binding domain, RBD"/>
    <property type="match status" value="4"/>
</dbReference>
<dbReference type="GO" id="GO:0005730">
    <property type="term" value="C:nucleolus"/>
    <property type="evidence" value="ECO:0007669"/>
    <property type="project" value="TreeGrafter"/>
</dbReference>
<dbReference type="Proteomes" id="UP000070444">
    <property type="component" value="Unassembled WGS sequence"/>
</dbReference>
<evidence type="ECO:0000256" key="5">
    <source>
        <dbReference type="PROSITE-ProRule" id="PRU00176"/>
    </source>
</evidence>
<dbReference type="SMART" id="SM00360">
    <property type="entry name" value="RRM"/>
    <property type="match status" value="5"/>
</dbReference>